<feature type="compositionally biased region" description="Basic and acidic residues" evidence="1">
    <location>
        <begin position="243"/>
        <end position="260"/>
    </location>
</feature>
<protein>
    <submittedName>
        <fullName evidence="2">Uncharacterized protein</fullName>
    </submittedName>
</protein>
<feature type="compositionally biased region" description="Polar residues" evidence="1">
    <location>
        <begin position="292"/>
        <end position="305"/>
    </location>
</feature>
<name>A0A9Q1JGV5_9CARY</name>
<dbReference type="PANTHER" id="PTHR33739">
    <property type="entry name" value="OS07G0681500 PROTEIN"/>
    <property type="match status" value="1"/>
</dbReference>
<comment type="caution">
    <text evidence="2">The sequence shown here is derived from an EMBL/GenBank/DDBJ whole genome shotgun (WGS) entry which is preliminary data.</text>
</comment>
<dbReference type="OrthoDB" id="1703684at2759"/>
<feature type="compositionally biased region" description="Basic residues" evidence="1">
    <location>
        <begin position="208"/>
        <end position="228"/>
    </location>
</feature>
<keyword evidence="3" id="KW-1185">Reference proteome</keyword>
<accession>A0A9Q1JGV5</accession>
<proteinExistence type="predicted"/>
<evidence type="ECO:0000313" key="3">
    <source>
        <dbReference type="Proteomes" id="UP001153076"/>
    </source>
</evidence>
<dbReference type="InterPro" id="IPR039638">
    <property type="entry name" value="MED33A/B"/>
</dbReference>
<evidence type="ECO:0000256" key="1">
    <source>
        <dbReference type="SAM" id="MobiDB-lite"/>
    </source>
</evidence>
<sequence>MASAVEARGGLWDALLELTKSAQEKNSDPLHWAIQLSSSLNSAGMTQPSVELAYLLVSHICWSNNVPIAWKFLDKALALKIAPPSLVLTLLSTSLPKPTPSSYQHKATGSGKKMENLLPLPFFEIFNMSSLFPTTLRSNDLLSIATNFLHPPSYYLLNQSRMKRTEQDTNPRWKWLTGVHSVKTNATSRLSLKQAIRNSAPAKIRRDSGRRKSRRRLICRRRASRRGQKPPTTPALTSAEENSTPRRQDLRNSPDARENPSNEQPVASEGEVGGSRRPKTQQVLGYPPMTVFESQATMTGERTTPSLPPSLHCADGASKADGGDSSDDSDA</sequence>
<dbReference type="AlphaFoldDB" id="A0A9Q1JGV5"/>
<dbReference type="Proteomes" id="UP001153076">
    <property type="component" value="Unassembled WGS sequence"/>
</dbReference>
<gene>
    <name evidence="2" type="ORF">Cgig2_016224</name>
</gene>
<dbReference type="EMBL" id="JAKOGI010001675">
    <property type="protein sequence ID" value="KAJ8424457.1"/>
    <property type="molecule type" value="Genomic_DNA"/>
</dbReference>
<reference evidence="2" key="1">
    <citation type="submission" date="2022-04" db="EMBL/GenBank/DDBJ databases">
        <title>Carnegiea gigantea Genome sequencing and assembly v2.</title>
        <authorList>
            <person name="Copetti D."/>
            <person name="Sanderson M.J."/>
            <person name="Burquez A."/>
            <person name="Wojciechowski M.F."/>
        </authorList>
    </citation>
    <scope>NUCLEOTIDE SEQUENCE</scope>
    <source>
        <strain evidence="2">SGP5-SGP5p</strain>
        <tissue evidence="2">Aerial part</tissue>
    </source>
</reference>
<dbReference type="GO" id="GO:0016592">
    <property type="term" value="C:mediator complex"/>
    <property type="evidence" value="ECO:0007669"/>
    <property type="project" value="InterPro"/>
</dbReference>
<feature type="region of interest" description="Disordered" evidence="1">
    <location>
        <begin position="196"/>
        <end position="331"/>
    </location>
</feature>
<dbReference type="GO" id="GO:2000762">
    <property type="term" value="P:regulation of phenylpropanoid metabolic process"/>
    <property type="evidence" value="ECO:0007669"/>
    <property type="project" value="InterPro"/>
</dbReference>
<dbReference type="PANTHER" id="PTHR33739:SF5">
    <property type="entry name" value="MEDIATOR OF RNA POLYMERASE II TRANSCRIPTION SUBUNIT 33A"/>
    <property type="match status" value="1"/>
</dbReference>
<evidence type="ECO:0000313" key="2">
    <source>
        <dbReference type="EMBL" id="KAJ8424457.1"/>
    </source>
</evidence>
<organism evidence="2 3">
    <name type="scientific">Carnegiea gigantea</name>
    <dbReference type="NCBI Taxonomy" id="171969"/>
    <lineage>
        <taxon>Eukaryota</taxon>
        <taxon>Viridiplantae</taxon>
        <taxon>Streptophyta</taxon>
        <taxon>Embryophyta</taxon>
        <taxon>Tracheophyta</taxon>
        <taxon>Spermatophyta</taxon>
        <taxon>Magnoliopsida</taxon>
        <taxon>eudicotyledons</taxon>
        <taxon>Gunneridae</taxon>
        <taxon>Pentapetalae</taxon>
        <taxon>Caryophyllales</taxon>
        <taxon>Cactineae</taxon>
        <taxon>Cactaceae</taxon>
        <taxon>Cactoideae</taxon>
        <taxon>Echinocereeae</taxon>
        <taxon>Carnegiea</taxon>
    </lineage>
</organism>